<evidence type="ECO:0000256" key="1">
    <source>
        <dbReference type="ARBA" id="ARBA00008635"/>
    </source>
</evidence>
<name>A0A7W6G766_9SPHN</name>
<dbReference type="RefSeq" id="WP_183626508.1">
    <property type="nucleotide sequence ID" value="NZ_JACIDX010000010.1"/>
</dbReference>
<comment type="caution">
    <text evidence="4">The sequence shown here is derived from an EMBL/GenBank/DDBJ whole genome shotgun (WGS) entry which is preliminary data.</text>
</comment>
<comment type="similarity">
    <text evidence="1">Belongs to the DinB family.</text>
</comment>
<dbReference type="PANTHER" id="PTHR37302:SF1">
    <property type="entry name" value="PROTEIN DINB"/>
    <property type="match status" value="1"/>
</dbReference>
<dbReference type="GO" id="GO:0046872">
    <property type="term" value="F:metal ion binding"/>
    <property type="evidence" value="ECO:0007669"/>
    <property type="project" value="UniProtKB-KW"/>
</dbReference>
<dbReference type="SUPFAM" id="SSF109854">
    <property type="entry name" value="DinB/YfiT-like putative metalloenzymes"/>
    <property type="match status" value="1"/>
</dbReference>
<feature type="binding site" evidence="3">
    <location>
        <position position="133"/>
    </location>
    <ligand>
        <name>a divalent metal cation</name>
        <dbReference type="ChEBI" id="CHEBI:60240"/>
    </ligand>
</feature>
<keyword evidence="2 3" id="KW-0479">Metal-binding</keyword>
<evidence type="ECO:0000256" key="3">
    <source>
        <dbReference type="PIRSR" id="PIRSR607837-1"/>
    </source>
</evidence>
<keyword evidence="5" id="KW-1185">Reference proteome</keyword>
<evidence type="ECO:0000313" key="4">
    <source>
        <dbReference type="EMBL" id="MBB3955855.1"/>
    </source>
</evidence>
<dbReference type="Pfam" id="PF05163">
    <property type="entry name" value="DinB"/>
    <property type="match status" value="1"/>
</dbReference>
<organism evidence="4 5">
    <name type="scientific">Novosphingobium sediminicola</name>
    <dbReference type="NCBI Taxonomy" id="563162"/>
    <lineage>
        <taxon>Bacteria</taxon>
        <taxon>Pseudomonadati</taxon>
        <taxon>Pseudomonadota</taxon>
        <taxon>Alphaproteobacteria</taxon>
        <taxon>Sphingomonadales</taxon>
        <taxon>Sphingomonadaceae</taxon>
        <taxon>Novosphingobium</taxon>
    </lineage>
</organism>
<feature type="binding site" evidence="3">
    <location>
        <position position="45"/>
    </location>
    <ligand>
        <name>a divalent metal cation</name>
        <dbReference type="ChEBI" id="CHEBI:60240"/>
    </ligand>
</feature>
<evidence type="ECO:0000256" key="2">
    <source>
        <dbReference type="ARBA" id="ARBA00022723"/>
    </source>
</evidence>
<dbReference type="Proteomes" id="UP000548867">
    <property type="component" value="Unassembled WGS sequence"/>
</dbReference>
<reference evidence="4 5" key="1">
    <citation type="submission" date="2020-08" db="EMBL/GenBank/DDBJ databases">
        <title>Genomic Encyclopedia of Type Strains, Phase IV (KMG-IV): sequencing the most valuable type-strain genomes for metagenomic binning, comparative biology and taxonomic classification.</title>
        <authorList>
            <person name="Goeker M."/>
        </authorList>
    </citation>
    <scope>NUCLEOTIDE SEQUENCE [LARGE SCALE GENOMIC DNA]</scope>
    <source>
        <strain evidence="4 5">DSM 27057</strain>
    </source>
</reference>
<dbReference type="PANTHER" id="PTHR37302">
    <property type="entry name" value="SLR1116 PROTEIN"/>
    <property type="match status" value="1"/>
</dbReference>
<dbReference type="EMBL" id="JACIDX010000010">
    <property type="protein sequence ID" value="MBB3955855.1"/>
    <property type="molecule type" value="Genomic_DNA"/>
</dbReference>
<dbReference type="Gene3D" id="1.20.120.450">
    <property type="entry name" value="dinb family like domain"/>
    <property type="match status" value="1"/>
</dbReference>
<sequence>MLQTYLAYGQWANRILIDRLTDLPDAVLDAPQPVVFGSIRRTYHHLLVIAQVWQAHLLGRPHGYTSRDPGHPPPMAQIGAALAELDAWFLDYGAGLKPEARTQVVHFTFIGGGDGAMTQEAILTHIVNHATYHRGHIVAMLNGAGISMANSDMPVFLTAPA</sequence>
<accession>A0A7W6G766</accession>
<feature type="binding site" evidence="3">
    <location>
        <position position="129"/>
    </location>
    <ligand>
        <name>a divalent metal cation</name>
        <dbReference type="ChEBI" id="CHEBI:60240"/>
    </ligand>
</feature>
<proteinExistence type="inferred from homology"/>
<dbReference type="InterPro" id="IPR034660">
    <property type="entry name" value="DinB/YfiT-like"/>
</dbReference>
<dbReference type="InterPro" id="IPR007837">
    <property type="entry name" value="DinB"/>
</dbReference>
<dbReference type="AlphaFoldDB" id="A0A7W6G766"/>
<evidence type="ECO:0000313" key="5">
    <source>
        <dbReference type="Proteomes" id="UP000548867"/>
    </source>
</evidence>
<gene>
    <name evidence="4" type="ORF">GGR38_002811</name>
</gene>
<protein>
    <submittedName>
        <fullName evidence="4">Putative damage-inducible protein DinB</fullName>
    </submittedName>
</protein>